<protein>
    <recommendedName>
        <fullName evidence="6">Protein PNS1</fullName>
    </recommendedName>
</protein>
<proteinExistence type="inferred from homology"/>
<keyword evidence="5 6" id="KW-0472">Membrane</keyword>
<evidence type="ECO:0000256" key="6">
    <source>
        <dbReference type="RuleBase" id="RU368066"/>
    </source>
</evidence>
<evidence type="ECO:0000256" key="1">
    <source>
        <dbReference type="ARBA" id="ARBA00004141"/>
    </source>
</evidence>
<dbReference type="AlphaFoldDB" id="A0A261Y6X2"/>
<dbReference type="GO" id="GO:0005886">
    <property type="term" value="C:plasma membrane"/>
    <property type="evidence" value="ECO:0007669"/>
    <property type="project" value="UniProtKB-SubCell"/>
</dbReference>
<evidence type="ECO:0000256" key="3">
    <source>
        <dbReference type="ARBA" id="ARBA00022692"/>
    </source>
</evidence>
<keyword evidence="3 6" id="KW-0812">Transmembrane</keyword>
<dbReference type="EMBL" id="MVBO01000004">
    <property type="protein sequence ID" value="OZJ06328.1"/>
    <property type="molecule type" value="Genomic_DNA"/>
</dbReference>
<keyword evidence="4 6" id="KW-1133">Transmembrane helix</keyword>
<comment type="caution">
    <text evidence="8">The sequence shown here is derived from an EMBL/GenBank/DDBJ whole genome shotgun (WGS) entry which is preliminary data.</text>
</comment>
<feature type="transmembrane region" description="Helical" evidence="6">
    <location>
        <begin position="577"/>
        <end position="599"/>
    </location>
</feature>
<feature type="transmembrane region" description="Helical" evidence="6">
    <location>
        <begin position="350"/>
        <end position="372"/>
    </location>
</feature>
<dbReference type="PANTHER" id="PTHR12385:SF88">
    <property type="entry name" value="CHOLINE TRANSPORTER-LIKE PROTEIN CTL1"/>
    <property type="match status" value="1"/>
</dbReference>
<sequence length="633" mass="69807">MSMISDYTKSAFRQLMSSMSQSHLYQPANRHGEGDFDDAYTENPSTMFFSAPGASRVRESIALGNSRMLYAGGIAEEDESDVDDGEEEAGFSRVEGGVRYAVGRIVDQHGMQSSDADLPYSSYGQESHLSRASDTGETPTPSAIYLDVPQPVTTDASTYKPSLNESLLPPTSSLPFKGTTNIHSVRKFKDAPFLALYVFTFIIWLLSGLILLIATNASVVDAYPTSALFTALRGSAGLFTFLIISFTVVGAVWILLLRSFAKHIVWGTVILVPLVTFTTFIWAMVESFTGRHSADGQRDPQDFGLTFLSFLPLLTGLVYVKVILMHTGRIKKTITLLELACEVLRDNPQIIMMSVGLVITFVTFSTIWLTLFSRIWLIGHGGNGVWIVDGEVTYLVLFYLGVYFWTCAILVNIQRFCIAGVTAQWYFHRHEPIAAQVDNPTTAALYRATTTSFGTICFGGMILSTVRTLGIVVRWIKKKSRQSSNPIFDFLLAVTACFDMFLEQVNHYTIIFAGITSEPFIPSAKSATKIFRRNLVTAPWLSGIFVRGVLYIGSLIAGLVGGFGGMVYASHSLGSSFGYAVGVFTAIIPYYICQFYTYIVMNIVDTAFMCWSIDLDTNSVNSDIAHEVFASME</sequence>
<name>A0A261Y6X2_9FUNG</name>
<feature type="compositionally biased region" description="Polar residues" evidence="7">
    <location>
        <begin position="122"/>
        <end position="141"/>
    </location>
</feature>
<feature type="transmembrane region" description="Helical" evidence="6">
    <location>
        <begin position="194"/>
        <end position="214"/>
    </location>
</feature>
<evidence type="ECO:0000256" key="7">
    <source>
        <dbReference type="SAM" id="MobiDB-lite"/>
    </source>
</evidence>
<feature type="transmembrane region" description="Helical" evidence="6">
    <location>
        <begin position="264"/>
        <end position="285"/>
    </location>
</feature>
<feature type="transmembrane region" description="Helical" evidence="6">
    <location>
        <begin position="234"/>
        <end position="257"/>
    </location>
</feature>
<dbReference type="PANTHER" id="PTHR12385">
    <property type="entry name" value="CHOLINE TRANSPORTER-LIKE (SLC FAMILY 44)"/>
    <property type="match status" value="1"/>
</dbReference>
<gene>
    <name evidence="8" type="ORF">BZG36_00707</name>
</gene>
<evidence type="ECO:0000256" key="5">
    <source>
        <dbReference type="ARBA" id="ARBA00023136"/>
    </source>
</evidence>
<comment type="function">
    <text evidence="6">Probably involved in transport through the plasma membrane.</text>
</comment>
<comment type="similarity">
    <text evidence="2 6">Belongs to the CTL (choline transporter-like) family.</text>
</comment>
<organism evidence="8 9">
    <name type="scientific">Bifiguratus adelaidae</name>
    <dbReference type="NCBI Taxonomy" id="1938954"/>
    <lineage>
        <taxon>Eukaryota</taxon>
        <taxon>Fungi</taxon>
        <taxon>Fungi incertae sedis</taxon>
        <taxon>Mucoromycota</taxon>
        <taxon>Mucoromycotina</taxon>
        <taxon>Endogonomycetes</taxon>
        <taxon>Endogonales</taxon>
        <taxon>Endogonales incertae sedis</taxon>
        <taxon>Bifiguratus</taxon>
    </lineage>
</organism>
<dbReference type="InterPro" id="IPR007603">
    <property type="entry name" value="Choline_transptr-like"/>
</dbReference>
<keyword evidence="9" id="KW-1185">Reference proteome</keyword>
<evidence type="ECO:0000313" key="9">
    <source>
        <dbReference type="Proteomes" id="UP000242875"/>
    </source>
</evidence>
<evidence type="ECO:0000313" key="8">
    <source>
        <dbReference type="EMBL" id="OZJ06328.1"/>
    </source>
</evidence>
<dbReference type="Pfam" id="PF04515">
    <property type="entry name" value="Choline_transpo"/>
    <property type="match status" value="1"/>
</dbReference>
<evidence type="ECO:0000256" key="2">
    <source>
        <dbReference type="ARBA" id="ARBA00007168"/>
    </source>
</evidence>
<dbReference type="OrthoDB" id="420519at2759"/>
<evidence type="ECO:0000256" key="4">
    <source>
        <dbReference type="ARBA" id="ARBA00022989"/>
    </source>
</evidence>
<feature type="transmembrane region" description="Helical" evidence="6">
    <location>
        <begin position="549"/>
        <end position="571"/>
    </location>
</feature>
<feature type="region of interest" description="Disordered" evidence="7">
    <location>
        <begin position="112"/>
        <end position="146"/>
    </location>
</feature>
<accession>A0A261Y6X2</accession>
<comment type="subcellular location">
    <subcellularLocation>
        <location evidence="6">Cell membrane</location>
        <topology evidence="6">Multi-pass membrane protein</topology>
    </subcellularLocation>
    <subcellularLocation>
        <location evidence="1">Membrane</location>
        <topology evidence="1">Multi-pass membrane protein</topology>
    </subcellularLocation>
</comment>
<feature type="transmembrane region" description="Helical" evidence="6">
    <location>
        <begin position="392"/>
        <end position="411"/>
    </location>
</feature>
<dbReference type="Proteomes" id="UP000242875">
    <property type="component" value="Unassembled WGS sequence"/>
</dbReference>
<reference evidence="8 9" key="1">
    <citation type="journal article" date="2017" name="Mycologia">
        <title>Bifiguratus adelaidae, gen. et sp. nov., a new member of Mucoromycotina in endophytic and soil-dwelling habitats.</title>
        <authorList>
            <person name="Torres-Cruz T.J."/>
            <person name="Billingsley Tobias T.L."/>
            <person name="Almatruk M."/>
            <person name="Hesse C."/>
            <person name="Kuske C.R."/>
            <person name="Desiro A."/>
            <person name="Benucci G.M."/>
            <person name="Bonito G."/>
            <person name="Stajich J.E."/>
            <person name="Dunlap C."/>
            <person name="Arnold A.E."/>
            <person name="Porras-Alfaro A."/>
        </authorList>
    </citation>
    <scope>NUCLEOTIDE SEQUENCE [LARGE SCALE GENOMIC DNA]</scope>
    <source>
        <strain evidence="8 9">AZ0501</strain>
    </source>
</reference>
<feature type="transmembrane region" description="Helical" evidence="6">
    <location>
        <begin position="305"/>
        <end position="324"/>
    </location>
</feature>
<dbReference type="GO" id="GO:0022857">
    <property type="term" value="F:transmembrane transporter activity"/>
    <property type="evidence" value="ECO:0007669"/>
    <property type="project" value="UniProtKB-UniRule"/>
</dbReference>